<evidence type="ECO:0000256" key="3">
    <source>
        <dbReference type="ARBA" id="ARBA00022475"/>
    </source>
</evidence>
<dbReference type="PANTHER" id="PTHR43394">
    <property type="entry name" value="ATP-DEPENDENT PERMEASE MDL1, MITOCHONDRIAL"/>
    <property type="match status" value="1"/>
</dbReference>
<keyword evidence="2" id="KW-0813">Transport</keyword>
<evidence type="ECO:0000259" key="11">
    <source>
        <dbReference type="PROSITE" id="PS50929"/>
    </source>
</evidence>
<gene>
    <name evidence="12" type="ORF">IAB38_07800</name>
</gene>
<dbReference type="InterPro" id="IPR011527">
    <property type="entry name" value="ABC1_TM_dom"/>
</dbReference>
<dbReference type="InterPro" id="IPR003593">
    <property type="entry name" value="AAA+_ATPase"/>
</dbReference>
<comment type="caution">
    <text evidence="12">The sequence shown here is derived from an EMBL/GenBank/DDBJ whole genome shotgun (WGS) entry which is preliminary data.</text>
</comment>
<feature type="transmembrane region" description="Helical" evidence="9">
    <location>
        <begin position="282"/>
        <end position="302"/>
    </location>
</feature>
<evidence type="ECO:0000313" key="12">
    <source>
        <dbReference type="EMBL" id="HIR59921.1"/>
    </source>
</evidence>
<dbReference type="GO" id="GO:0016887">
    <property type="term" value="F:ATP hydrolysis activity"/>
    <property type="evidence" value="ECO:0007669"/>
    <property type="project" value="InterPro"/>
</dbReference>
<dbReference type="PROSITE" id="PS00211">
    <property type="entry name" value="ABC_TRANSPORTER_1"/>
    <property type="match status" value="1"/>
</dbReference>
<dbReference type="Pfam" id="PF00005">
    <property type="entry name" value="ABC_tran"/>
    <property type="match status" value="1"/>
</dbReference>
<sequence length="735" mass="82652">MLKIFRYLKDNILSVILIILLLIVQANCDLTIPQYTSNIINVGVQQGGIEEVNPKVVRKSKLDEILLFVSDKDKKEILSNYELITKKSDEHDYDILDEEPVYVIKDEDKSNSDLEKAILVDYMLTSKESEAVNIQNEIKKDMPESMQNMTIIDIIKMLPATELNDMRKSINKQFSSMPDSIISQSAVSAIKLEYVEVGLDTDAIQTNYIIITGLKMLGLSLISVASTILTVLLGARVGSGLSKRVRKKEFTKVLNFGTAEYKNFGISSLITRSTNDIQQVQMMIIMTLRLFIYAPIIAFGAVRKVFETAPSMTYIIWLGIVCVLTLIFTLFALSMPKFKRVQKLIDKLNQVTREIITGIPVIRAFSNQKYEEERFSVANTNLKKTNLFVNRVMNLMMPGMMFIMNGIVVLIIWIGAHKIDSGLLQVGDMLAFIQYSMQIIMSFLMISMFSIMLPRANVSANRIMEVLETDESIKDPEKPKTFSKRIKGLVEFKNVSFRYPDSDEDVITDVTFTAKPGTTTAFIGSTGSGKSTLINLIPRLYDVTKGEILVDGINVKDVKQSDLHDKIGYVPQKGVLFSGTIESNIKYSNEDMPDEKMIEAARIAQAEEFILAKKEGYKSPISQGGTNVSGGQKQRLSIARAIAKDPEIYIFDDSFSALDFKTDFELRKALYEYAKNSTIFIVAQRINTILKADQIVVLDEGKVVGIGTHKDLLKNCSVYREIAESQLTKEELENA</sequence>
<evidence type="ECO:0000256" key="4">
    <source>
        <dbReference type="ARBA" id="ARBA00022692"/>
    </source>
</evidence>
<keyword evidence="8 9" id="KW-0472">Membrane</keyword>
<reference evidence="12" key="2">
    <citation type="journal article" date="2021" name="PeerJ">
        <title>Extensive microbial diversity within the chicken gut microbiome revealed by metagenomics and culture.</title>
        <authorList>
            <person name="Gilroy R."/>
            <person name="Ravi A."/>
            <person name="Getino M."/>
            <person name="Pursley I."/>
            <person name="Horton D.L."/>
            <person name="Alikhan N.F."/>
            <person name="Baker D."/>
            <person name="Gharbi K."/>
            <person name="Hall N."/>
            <person name="Watson M."/>
            <person name="Adriaenssens E.M."/>
            <person name="Foster-Nyarko E."/>
            <person name="Jarju S."/>
            <person name="Secka A."/>
            <person name="Antonio M."/>
            <person name="Oren A."/>
            <person name="Chaudhuri R.R."/>
            <person name="La Ragione R."/>
            <person name="Hildebrand F."/>
            <person name="Pallen M.J."/>
        </authorList>
    </citation>
    <scope>NUCLEOTIDE SEQUENCE</scope>
    <source>
        <strain evidence="12">CHK184-20233</strain>
    </source>
</reference>
<accession>A0A9D1DVR6</accession>
<evidence type="ECO:0000256" key="1">
    <source>
        <dbReference type="ARBA" id="ARBA00004651"/>
    </source>
</evidence>
<evidence type="ECO:0000256" key="8">
    <source>
        <dbReference type="ARBA" id="ARBA00023136"/>
    </source>
</evidence>
<dbReference type="InterPro" id="IPR039421">
    <property type="entry name" value="Type_1_exporter"/>
</dbReference>
<evidence type="ECO:0000256" key="5">
    <source>
        <dbReference type="ARBA" id="ARBA00022741"/>
    </source>
</evidence>
<keyword evidence="4 9" id="KW-0812">Transmembrane</keyword>
<organism evidence="12 13">
    <name type="scientific">Candidatus Onthousia excrementipullorum</name>
    <dbReference type="NCBI Taxonomy" id="2840884"/>
    <lineage>
        <taxon>Bacteria</taxon>
        <taxon>Bacillati</taxon>
        <taxon>Bacillota</taxon>
        <taxon>Bacilli</taxon>
        <taxon>Candidatus Onthousia</taxon>
    </lineage>
</organism>
<name>A0A9D1DVR6_9FIRM</name>
<dbReference type="GO" id="GO:0015421">
    <property type="term" value="F:ABC-type oligopeptide transporter activity"/>
    <property type="evidence" value="ECO:0007669"/>
    <property type="project" value="TreeGrafter"/>
</dbReference>
<dbReference type="EMBL" id="DVHC01000072">
    <property type="protein sequence ID" value="HIR59921.1"/>
    <property type="molecule type" value="Genomic_DNA"/>
</dbReference>
<dbReference type="SMART" id="SM00382">
    <property type="entry name" value="AAA"/>
    <property type="match status" value="1"/>
</dbReference>
<feature type="domain" description="ABC transmembrane type-1" evidence="11">
    <location>
        <begin position="203"/>
        <end position="455"/>
    </location>
</feature>
<feature type="transmembrane region" description="Helical" evidence="9">
    <location>
        <begin position="216"/>
        <end position="238"/>
    </location>
</feature>
<comment type="subcellular location">
    <subcellularLocation>
        <location evidence="1">Cell membrane</location>
        <topology evidence="1">Multi-pass membrane protein</topology>
    </subcellularLocation>
</comment>
<dbReference type="GO" id="GO:0005524">
    <property type="term" value="F:ATP binding"/>
    <property type="evidence" value="ECO:0007669"/>
    <property type="project" value="UniProtKB-KW"/>
</dbReference>
<dbReference type="SUPFAM" id="SSF52540">
    <property type="entry name" value="P-loop containing nucleoside triphosphate hydrolases"/>
    <property type="match status" value="1"/>
</dbReference>
<feature type="transmembrane region" description="Helical" evidence="9">
    <location>
        <begin position="392"/>
        <end position="415"/>
    </location>
</feature>
<dbReference type="InterPro" id="IPR017871">
    <property type="entry name" value="ABC_transporter-like_CS"/>
</dbReference>
<dbReference type="SUPFAM" id="SSF90123">
    <property type="entry name" value="ABC transporter transmembrane region"/>
    <property type="match status" value="1"/>
</dbReference>
<dbReference type="PROSITE" id="PS50893">
    <property type="entry name" value="ABC_TRANSPORTER_2"/>
    <property type="match status" value="1"/>
</dbReference>
<dbReference type="Pfam" id="PF00664">
    <property type="entry name" value="ABC_membrane"/>
    <property type="match status" value="1"/>
</dbReference>
<dbReference type="FunFam" id="3.40.50.300:FF:000221">
    <property type="entry name" value="Multidrug ABC transporter ATP-binding protein"/>
    <property type="match status" value="1"/>
</dbReference>
<dbReference type="PROSITE" id="PS50929">
    <property type="entry name" value="ABC_TM1F"/>
    <property type="match status" value="1"/>
</dbReference>
<dbReference type="InterPro" id="IPR036640">
    <property type="entry name" value="ABC1_TM_sf"/>
</dbReference>
<evidence type="ECO:0000256" key="7">
    <source>
        <dbReference type="ARBA" id="ARBA00022989"/>
    </source>
</evidence>
<protein>
    <submittedName>
        <fullName evidence="12">ABC transporter ATP-binding protein</fullName>
    </submittedName>
</protein>
<feature type="transmembrane region" description="Helical" evidence="9">
    <location>
        <begin position="314"/>
        <end position="333"/>
    </location>
</feature>
<dbReference type="Proteomes" id="UP000824232">
    <property type="component" value="Unassembled WGS sequence"/>
</dbReference>
<keyword evidence="6 12" id="KW-0067">ATP-binding</keyword>
<keyword evidence="3" id="KW-1003">Cell membrane</keyword>
<proteinExistence type="predicted"/>
<evidence type="ECO:0000313" key="13">
    <source>
        <dbReference type="Proteomes" id="UP000824232"/>
    </source>
</evidence>
<dbReference type="CDD" id="cd18548">
    <property type="entry name" value="ABC_6TM_Tm287_like"/>
    <property type="match status" value="1"/>
</dbReference>
<keyword evidence="5" id="KW-0547">Nucleotide-binding</keyword>
<dbReference type="PANTHER" id="PTHR43394:SF1">
    <property type="entry name" value="ATP-BINDING CASSETTE SUB-FAMILY B MEMBER 10, MITOCHONDRIAL"/>
    <property type="match status" value="1"/>
</dbReference>
<feature type="transmembrane region" description="Helical" evidence="9">
    <location>
        <begin position="435"/>
        <end position="454"/>
    </location>
</feature>
<evidence type="ECO:0000256" key="9">
    <source>
        <dbReference type="SAM" id="Phobius"/>
    </source>
</evidence>
<evidence type="ECO:0000259" key="10">
    <source>
        <dbReference type="PROSITE" id="PS50893"/>
    </source>
</evidence>
<dbReference type="Gene3D" id="1.20.1560.10">
    <property type="entry name" value="ABC transporter type 1, transmembrane domain"/>
    <property type="match status" value="1"/>
</dbReference>
<evidence type="ECO:0000256" key="2">
    <source>
        <dbReference type="ARBA" id="ARBA00022448"/>
    </source>
</evidence>
<dbReference type="InterPro" id="IPR003439">
    <property type="entry name" value="ABC_transporter-like_ATP-bd"/>
</dbReference>
<feature type="domain" description="ABC transporter" evidence="10">
    <location>
        <begin position="490"/>
        <end position="725"/>
    </location>
</feature>
<dbReference type="Gene3D" id="3.40.50.300">
    <property type="entry name" value="P-loop containing nucleotide triphosphate hydrolases"/>
    <property type="match status" value="1"/>
</dbReference>
<evidence type="ECO:0000256" key="6">
    <source>
        <dbReference type="ARBA" id="ARBA00022840"/>
    </source>
</evidence>
<dbReference type="AlphaFoldDB" id="A0A9D1DVR6"/>
<dbReference type="GO" id="GO:0005886">
    <property type="term" value="C:plasma membrane"/>
    <property type="evidence" value="ECO:0007669"/>
    <property type="project" value="UniProtKB-SubCell"/>
</dbReference>
<dbReference type="InterPro" id="IPR027417">
    <property type="entry name" value="P-loop_NTPase"/>
</dbReference>
<keyword evidence="7 9" id="KW-1133">Transmembrane helix</keyword>
<reference evidence="12" key="1">
    <citation type="submission" date="2020-10" db="EMBL/GenBank/DDBJ databases">
        <authorList>
            <person name="Gilroy R."/>
        </authorList>
    </citation>
    <scope>NUCLEOTIDE SEQUENCE</scope>
    <source>
        <strain evidence="12">CHK184-20233</strain>
    </source>
</reference>